<dbReference type="EMBL" id="MSDU01000003">
    <property type="protein sequence ID" value="OLN23989.1"/>
    <property type="molecule type" value="Genomic_DNA"/>
</dbReference>
<dbReference type="Pfam" id="PF13170">
    <property type="entry name" value="DUF4003"/>
    <property type="match status" value="1"/>
</dbReference>
<name>A0A1Q8Q9H1_9BACI</name>
<dbReference type="OrthoDB" id="1778393at2"/>
<protein>
    <recommendedName>
        <fullName evidence="3">DUF4003 domain-containing protein</fullName>
    </recommendedName>
</protein>
<dbReference type="Proteomes" id="UP000185568">
    <property type="component" value="Unassembled WGS sequence"/>
</dbReference>
<dbReference type="AlphaFoldDB" id="A0A1Q8Q9H1"/>
<keyword evidence="2" id="KW-1185">Reference proteome</keyword>
<sequence>MVEVKLLEENAAILRKTAGKWMDKRLVLLTAAQFAARQERIDEREFTAVSNKIKKTGSIFSPLRTIHFPMTGLLMTKEGDPDESLEKLLLHYETLRSAGFRSSVYTYIAAFLVEGSTKPERIKEIFEEMKRYHRFLTSHEDYPAAVIMAKRPESAGDLVDSSERYYRLLNDHGFWKGNDLQFLANMLVMDGLFQKQPAESVLQAKSELEGRGLRVKSMHYPALGVIALSGKIEEAAKMAKELKDTQQLKWSKDMAITISAIFAPQAYIDSSAGLTASVQAMVQAQQAAIAATAAGVFAASSSSDS</sequence>
<accession>A0A1Q8Q9H1</accession>
<evidence type="ECO:0000313" key="1">
    <source>
        <dbReference type="EMBL" id="OLN23989.1"/>
    </source>
</evidence>
<dbReference type="RefSeq" id="WP_075396807.1">
    <property type="nucleotide sequence ID" value="NZ_MSDU01000003.1"/>
</dbReference>
<gene>
    <name evidence="1" type="ORF">BTO30_00785</name>
</gene>
<proteinExistence type="predicted"/>
<evidence type="ECO:0000313" key="2">
    <source>
        <dbReference type="Proteomes" id="UP000185568"/>
    </source>
</evidence>
<comment type="caution">
    <text evidence="1">The sequence shown here is derived from an EMBL/GenBank/DDBJ whole genome shotgun (WGS) entry which is preliminary data.</text>
</comment>
<reference evidence="1 2" key="1">
    <citation type="submission" date="2016-12" db="EMBL/GenBank/DDBJ databases">
        <title>Domibacillus antri genome sequencing.</title>
        <authorList>
            <person name="Verma A."/>
            <person name="Krishnamurthi S."/>
        </authorList>
    </citation>
    <scope>NUCLEOTIDE SEQUENCE [LARGE SCALE GENOMIC DNA]</scope>
    <source>
        <strain evidence="1 2">XD80</strain>
    </source>
</reference>
<dbReference type="InterPro" id="IPR025062">
    <property type="entry name" value="DUF4003"/>
</dbReference>
<evidence type="ECO:0008006" key="3">
    <source>
        <dbReference type="Google" id="ProtNLM"/>
    </source>
</evidence>
<dbReference type="STRING" id="1714264.BTO30_00785"/>
<organism evidence="1 2">
    <name type="scientific">Domibacillus antri</name>
    <dbReference type="NCBI Taxonomy" id="1714264"/>
    <lineage>
        <taxon>Bacteria</taxon>
        <taxon>Bacillati</taxon>
        <taxon>Bacillota</taxon>
        <taxon>Bacilli</taxon>
        <taxon>Bacillales</taxon>
        <taxon>Bacillaceae</taxon>
        <taxon>Domibacillus</taxon>
    </lineage>
</organism>